<feature type="region of interest" description="Disordered" evidence="7">
    <location>
        <begin position="365"/>
        <end position="416"/>
    </location>
</feature>
<protein>
    <recommendedName>
        <fullName evidence="3">hydroxymethylglutaryl-CoA lyase</fullName>
        <ecNumber evidence="3">4.1.3.4</ecNumber>
    </recommendedName>
</protein>
<keyword evidence="4" id="KW-0479">Metal-binding</keyword>
<evidence type="ECO:0000259" key="8">
    <source>
        <dbReference type="PROSITE" id="PS50991"/>
    </source>
</evidence>
<evidence type="ECO:0000256" key="2">
    <source>
        <dbReference type="ARBA" id="ARBA00009405"/>
    </source>
</evidence>
<comment type="pathway">
    <text evidence="1">Metabolic intermediate metabolism; (S)-3-hydroxy-3-methylglutaryl-CoA degradation; acetoacetate from (S)-3-hydroxy-3-methylglutaryl-CoA: step 1/1.</text>
</comment>
<dbReference type="EMBL" id="JAPDMZ010000315">
    <property type="protein sequence ID" value="KAK0543926.1"/>
    <property type="molecule type" value="Genomic_DNA"/>
</dbReference>
<evidence type="ECO:0000256" key="7">
    <source>
        <dbReference type="SAM" id="MobiDB-lite"/>
    </source>
</evidence>
<dbReference type="NCBIfam" id="NF004283">
    <property type="entry name" value="PRK05692.1"/>
    <property type="match status" value="1"/>
</dbReference>
<comment type="catalytic activity">
    <reaction evidence="6">
        <text>(3S)-3-hydroxy-3-methylglutaryl-CoA = acetoacetate + acetyl-CoA</text>
        <dbReference type="Rhea" id="RHEA:24404"/>
        <dbReference type="ChEBI" id="CHEBI:13705"/>
        <dbReference type="ChEBI" id="CHEBI:43074"/>
        <dbReference type="ChEBI" id="CHEBI:57288"/>
        <dbReference type="EC" id="4.1.3.4"/>
    </reaction>
</comment>
<reference evidence="9" key="1">
    <citation type="journal article" date="2023" name="PhytoFront">
        <title>Draft Genome Resources of Seven Strains of Tilletia horrida, Causal Agent of Kernel Smut of Rice.</title>
        <authorList>
            <person name="Khanal S."/>
            <person name="Antony Babu S."/>
            <person name="Zhou X.G."/>
        </authorList>
    </citation>
    <scope>NUCLEOTIDE SEQUENCE</scope>
    <source>
        <strain evidence="9">TX6</strain>
    </source>
</reference>
<comment type="caution">
    <text evidence="9">The sequence shown here is derived from an EMBL/GenBank/DDBJ whole genome shotgun (WGS) entry which is preliminary data.</text>
</comment>
<dbReference type="Pfam" id="PF00682">
    <property type="entry name" value="HMGL-like"/>
    <property type="match status" value="1"/>
</dbReference>
<evidence type="ECO:0000256" key="1">
    <source>
        <dbReference type="ARBA" id="ARBA00005143"/>
    </source>
</evidence>
<dbReference type="InterPro" id="IPR000891">
    <property type="entry name" value="PYR_CT"/>
</dbReference>
<evidence type="ECO:0000256" key="6">
    <source>
        <dbReference type="ARBA" id="ARBA00049877"/>
    </source>
</evidence>
<evidence type="ECO:0000256" key="5">
    <source>
        <dbReference type="ARBA" id="ARBA00023239"/>
    </source>
</evidence>
<dbReference type="GO" id="GO:0006552">
    <property type="term" value="P:L-leucine catabolic process"/>
    <property type="evidence" value="ECO:0007669"/>
    <property type="project" value="TreeGrafter"/>
</dbReference>
<keyword evidence="5" id="KW-0456">Lyase</keyword>
<accession>A0AAN6GLD4</accession>
<organism evidence="9 10">
    <name type="scientific">Tilletia horrida</name>
    <dbReference type="NCBI Taxonomy" id="155126"/>
    <lineage>
        <taxon>Eukaryota</taxon>
        <taxon>Fungi</taxon>
        <taxon>Dikarya</taxon>
        <taxon>Basidiomycota</taxon>
        <taxon>Ustilaginomycotina</taxon>
        <taxon>Exobasidiomycetes</taxon>
        <taxon>Tilletiales</taxon>
        <taxon>Tilletiaceae</taxon>
        <taxon>Tilletia</taxon>
    </lineage>
</organism>
<dbReference type="GO" id="GO:0046951">
    <property type="term" value="P:ketone body biosynthetic process"/>
    <property type="evidence" value="ECO:0007669"/>
    <property type="project" value="TreeGrafter"/>
</dbReference>
<evidence type="ECO:0000256" key="3">
    <source>
        <dbReference type="ARBA" id="ARBA00012910"/>
    </source>
</evidence>
<dbReference type="AlphaFoldDB" id="A0AAN6GLD4"/>
<dbReference type="Proteomes" id="UP001176517">
    <property type="component" value="Unassembled WGS sequence"/>
</dbReference>
<gene>
    <name evidence="9" type="ORF">OC846_006243</name>
</gene>
<keyword evidence="10" id="KW-1185">Reference proteome</keyword>
<dbReference type="PANTHER" id="PTHR42738">
    <property type="entry name" value="HYDROXYMETHYLGLUTARYL-COA LYASE"/>
    <property type="match status" value="1"/>
</dbReference>
<dbReference type="PROSITE" id="PS50991">
    <property type="entry name" value="PYR_CT"/>
    <property type="match status" value="1"/>
</dbReference>
<name>A0AAN6GLD4_9BASI</name>
<sequence>MASARSSLAPVLRSVYARQLNAASTANMRPSLPSVHTRMASTATRHSEADDNFVRIVEVSPRDGLQNEKRIIPLETKVDLIRRLAGTGLKVIEAGAFVSPKWVPQMADSADVLTRLPSALSPDVHAQLSFPVLVPNAKGLSTLQSLLQQQVPSSHPLTDEVAVFTAASDAFTKANTNCTIDESLQRIQAVIAQAKGSFQVRAYISVVLGCPFSGKVDPALVARMTRKLLDMGAYEVSLGDTIGAGTPGAVRALLNALDQQGVQVGGQVDQHSGRRINGVAAHCHDTFGTGLANVLEFVRGGVRVVDASVSGLGGCPYSPGATGNIDTESVVRALHAEGYQTGVDLLELAKVGQWISDQVRGQGHATYDEAGSREDAGGPRAVNLNGSSAGRAVLAQEARRQQQQQEEAAQDQKAKL</sequence>
<dbReference type="InterPro" id="IPR013785">
    <property type="entry name" value="Aldolase_TIM"/>
</dbReference>
<dbReference type="InterPro" id="IPR043594">
    <property type="entry name" value="HMGL"/>
</dbReference>
<dbReference type="FunFam" id="3.20.20.70:FF:000071">
    <property type="entry name" value="Hydroxymethylglutaryl-CoA lyase"/>
    <property type="match status" value="1"/>
</dbReference>
<evidence type="ECO:0000313" key="9">
    <source>
        <dbReference type="EMBL" id="KAK0543926.1"/>
    </source>
</evidence>
<dbReference type="Gene3D" id="3.20.20.70">
    <property type="entry name" value="Aldolase class I"/>
    <property type="match status" value="1"/>
</dbReference>
<dbReference type="GO" id="GO:0004419">
    <property type="term" value="F:hydroxymethylglutaryl-CoA lyase activity"/>
    <property type="evidence" value="ECO:0007669"/>
    <property type="project" value="UniProtKB-EC"/>
</dbReference>
<feature type="compositionally biased region" description="Basic and acidic residues" evidence="7">
    <location>
        <begin position="366"/>
        <end position="377"/>
    </location>
</feature>
<dbReference type="EC" id="4.1.3.4" evidence="3"/>
<comment type="similarity">
    <text evidence="2">Belongs to the HMG-CoA lyase family.</text>
</comment>
<dbReference type="CDD" id="cd07938">
    <property type="entry name" value="DRE_TIM_HMGL"/>
    <property type="match status" value="1"/>
</dbReference>
<dbReference type="GO" id="GO:0046872">
    <property type="term" value="F:metal ion binding"/>
    <property type="evidence" value="ECO:0007669"/>
    <property type="project" value="UniProtKB-KW"/>
</dbReference>
<dbReference type="SUPFAM" id="SSF51569">
    <property type="entry name" value="Aldolase"/>
    <property type="match status" value="1"/>
</dbReference>
<evidence type="ECO:0000256" key="4">
    <source>
        <dbReference type="ARBA" id="ARBA00022723"/>
    </source>
</evidence>
<evidence type="ECO:0000313" key="10">
    <source>
        <dbReference type="Proteomes" id="UP001176517"/>
    </source>
</evidence>
<dbReference type="PANTHER" id="PTHR42738:SF7">
    <property type="entry name" value="HYDROXYMETHYLGLUTARYL-COA LYASE"/>
    <property type="match status" value="1"/>
</dbReference>
<feature type="domain" description="Pyruvate carboxyltransferase" evidence="8">
    <location>
        <begin position="54"/>
        <end position="349"/>
    </location>
</feature>
<proteinExistence type="inferred from homology"/>